<keyword evidence="6" id="KW-0472">Membrane</keyword>
<dbReference type="PRINTS" id="PR00759">
    <property type="entry name" value="BASICPTASE"/>
</dbReference>
<dbReference type="SUPFAM" id="SSF57362">
    <property type="entry name" value="BPTI-like"/>
    <property type="match status" value="2"/>
</dbReference>
<dbReference type="GO" id="GO:0004867">
    <property type="term" value="F:serine-type endopeptidase inhibitor activity"/>
    <property type="evidence" value="ECO:0007669"/>
    <property type="project" value="InterPro"/>
</dbReference>
<protein>
    <submittedName>
        <fullName evidence="8">Chelonianin-like</fullName>
    </submittedName>
</protein>
<comment type="caution">
    <text evidence="8">The sequence shown here is derived from an EMBL/GenBank/DDBJ whole genome shotgun (WGS) entry which is preliminary data.</text>
</comment>
<dbReference type="PROSITE" id="PS50279">
    <property type="entry name" value="BPTI_KUNITZ_2"/>
    <property type="match status" value="2"/>
</dbReference>
<dbReference type="Gene3D" id="4.10.410.10">
    <property type="entry name" value="Pancreatic trypsin inhibitor Kunitz domain"/>
    <property type="match status" value="2"/>
</dbReference>
<dbReference type="PANTHER" id="PTHR10083:SF217">
    <property type="entry name" value="BOOPHILIN-H2"/>
    <property type="match status" value="1"/>
</dbReference>
<dbReference type="InterPro" id="IPR020901">
    <property type="entry name" value="Prtase_inh_Kunz-CS"/>
</dbReference>
<dbReference type="InterPro" id="IPR050098">
    <property type="entry name" value="TFPI/VKTCI-like"/>
</dbReference>
<evidence type="ECO:0000313" key="9">
    <source>
        <dbReference type="Proteomes" id="UP001474421"/>
    </source>
</evidence>
<dbReference type="CDD" id="cd00109">
    <property type="entry name" value="Kunitz-type"/>
    <property type="match status" value="2"/>
</dbReference>
<proteinExistence type="inferred from homology"/>
<keyword evidence="4" id="KW-0800">Toxin</keyword>
<evidence type="ECO:0000259" key="7">
    <source>
        <dbReference type="PROSITE" id="PS50279"/>
    </source>
</evidence>
<dbReference type="InterPro" id="IPR036880">
    <property type="entry name" value="Kunitz_BPTI_sf"/>
</dbReference>
<dbReference type="AlphaFoldDB" id="A0AAW1BT82"/>
<evidence type="ECO:0000256" key="4">
    <source>
        <dbReference type="ARBA" id="ARBA00022656"/>
    </source>
</evidence>
<comment type="subcellular location">
    <subcellularLocation>
        <location evidence="1">Secreted</location>
    </subcellularLocation>
</comment>
<feature type="transmembrane region" description="Helical" evidence="6">
    <location>
        <begin position="123"/>
        <end position="145"/>
    </location>
</feature>
<accession>A0AAW1BT82</accession>
<evidence type="ECO:0000256" key="3">
    <source>
        <dbReference type="ARBA" id="ARBA00022525"/>
    </source>
</evidence>
<evidence type="ECO:0000256" key="2">
    <source>
        <dbReference type="ARBA" id="ARBA00008415"/>
    </source>
</evidence>
<dbReference type="InterPro" id="IPR002223">
    <property type="entry name" value="Kunitz_BPTI"/>
</dbReference>
<evidence type="ECO:0000256" key="6">
    <source>
        <dbReference type="SAM" id="Phobius"/>
    </source>
</evidence>
<comment type="similarity">
    <text evidence="2">Belongs to the venom Kunitz-type family.</text>
</comment>
<gene>
    <name evidence="8" type="ORF">NXF25_009898</name>
</gene>
<keyword evidence="3" id="KW-0964">Secreted</keyword>
<dbReference type="Proteomes" id="UP001474421">
    <property type="component" value="Unassembled WGS sequence"/>
</dbReference>
<sequence>MDLSVPELVCSARRLSWTKVGKALRPSLPSGNQEEPRVSDLLPRAPVLLWPSSCCRFPIGPQGAETFPAGVLRRGGTGQGRGCPAGLPEGREGGVRGSALFTRQRNGRRLSRPASTMRSGGSLLFLFWGAFLIWSPLLSVSRLFYGSCKTIPNLMERCGKLEERFFYNATSKMCEPFVYYGCLKNRNRFYTLETCQQFCGLVDYCQLPPDPGFCNYQLQRWFYNPDTGQCNTFVYQGCGGNYNNFKKRLTCQRKCPKKRSP</sequence>
<dbReference type="SMART" id="SM00131">
    <property type="entry name" value="KU"/>
    <property type="match status" value="2"/>
</dbReference>
<evidence type="ECO:0000313" key="8">
    <source>
        <dbReference type="EMBL" id="KAK9405071.1"/>
    </source>
</evidence>
<dbReference type="EMBL" id="JAOTOJ010000003">
    <property type="protein sequence ID" value="KAK9405071.1"/>
    <property type="molecule type" value="Genomic_DNA"/>
</dbReference>
<keyword evidence="5" id="KW-1015">Disulfide bond</keyword>
<dbReference type="Pfam" id="PF00014">
    <property type="entry name" value="Kunitz_BPTI"/>
    <property type="match status" value="2"/>
</dbReference>
<name>A0AAW1BT82_CROAD</name>
<dbReference type="PANTHER" id="PTHR10083">
    <property type="entry name" value="KUNITZ-TYPE PROTEASE INHIBITOR-RELATED"/>
    <property type="match status" value="1"/>
</dbReference>
<feature type="domain" description="BPTI/Kunitz inhibitor" evidence="7">
    <location>
        <begin position="205"/>
        <end position="255"/>
    </location>
</feature>
<dbReference type="GO" id="GO:0005615">
    <property type="term" value="C:extracellular space"/>
    <property type="evidence" value="ECO:0007669"/>
    <property type="project" value="TreeGrafter"/>
</dbReference>
<evidence type="ECO:0000256" key="1">
    <source>
        <dbReference type="ARBA" id="ARBA00004613"/>
    </source>
</evidence>
<organism evidence="8 9">
    <name type="scientific">Crotalus adamanteus</name>
    <name type="common">Eastern diamondback rattlesnake</name>
    <dbReference type="NCBI Taxonomy" id="8729"/>
    <lineage>
        <taxon>Eukaryota</taxon>
        <taxon>Metazoa</taxon>
        <taxon>Chordata</taxon>
        <taxon>Craniata</taxon>
        <taxon>Vertebrata</taxon>
        <taxon>Euteleostomi</taxon>
        <taxon>Lepidosauria</taxon>
        <taxon>Squamata</taxon>
        <taxon>Bifurcata</taxon>
        <taxon>Unidentata</taxon>
        <taxon>Episquamata</taxon>
        <taxon>Toxicofera</taxon>
        <taxon>Serpentes</taxon>
        <taxon>Colubroidea</taxon>
        <taxon>Viperidae</taxon>
        <taxon>Crotalinae</taxon>
        <taxon>Crotalus</taxon>
    </lineage>
</organism>
<keyword evidence="6" id="KW-0812">Transmembrane</keyword>
<reference evidence="8 9" key="1">
    <citation type="journal article" date="2024" name="Proc. Natl. Acad. Sci. U.S.A.">
        <title>The genetic regulatory architecture and epigenomic basis for age-related changes in rattlesnake venom.</title>
        <authorList>
            <person name="Hogan M.P."/>
            <person name="Holding M.L."/>
            <person name="Nystrom G.S."/>
            <person name="Colston T.J."/>
            <person name="Bartlett D.A."/>
            <person name="Mason A.J."/>
            <person name="Ellsworth S.A."/>
            <person name="Rautsaw R.M."/>
            <person name="Lawrence K.C."/>
            <person name="Strickland J.L."/>
            <person name="He B."/>
            <person name="Fraser P."/>
            <person name="Margres M.J."/>
            <person name="Gilbert D.M."/>
            <person name="Gibbs H.L."/>
            <person name="Parkinson C.L."/>
            <person name="Rokyta D.R."/>
        </authorList>
    </citation>
    <scope>NUCLEOTIDE SEQUENCE [LARGE SCALE GENOMIC DNA]</scope>
    <source>
        <strain evidence="8">DRR0105</strain>
    </source>
</reference>
<evidence type="ECO:0000256" key="5">
    <source>
        <dbReference type="ARBA" id="ARBA00023157"/>
    </source>
</evidence>
<dbReference type="PROSITE" id="PS00280">
    <property type="entry name" value="BPTI_KUNITZ_1"/>
    <property type="match status" value="1"/>
</dbReference>
<feature type="domain" description="BPTI/Kunitz inhibitor" evidence="7">
    <location>
        <begin position="148"/>
        <end position="199"/>
    </location>
</feature>
<keyword evidence="9" id="KW-1185">Reference proteome</keyword>
<keyword evidence="6" id="KW-1133">Transmembrane helix</keyword>